<dbReference type="Proteomes" id="UP000281813">
    <property type="component" value="Unassembled WGS sequence"/>
</dbReference>
<dbReference type="GO" id="GO:0006508">
    <property type="term" value="P:proteolysis"/>
    <property type="evidence" value="ECO:0007669"/>
    <property type="project" value="InterPro"/>
</dbReference>
<dbReference type="OrthoDB" id="9776685at2"/>
<organism evidence="3 4">
    <name type="scientific">Oceanobacillus bengalensis</name>
    <dbReference type="NCBI Taxonomy" id="1435466"/>
    <lineage>
        <taxon>Bacteria</taxon>
        <taxon>Bacillati</taxon>
        <taxon>Bacillota</taxon>
        <taxon>Bacilli</taxon>
        <taxon>Bacillales</taxon>
        <taxon>Bacillaceae</taxon>
        <taxon>Oceanobacillus</taxon>
    </lineage>
</organism>
<feature type="transmembrane region" description="Helical" evidence="1">
    <location>
        <begin position="58"/>
        <end position="78"/>
    </location>
</feature>
<keyword evidence="3" id="KW-0378">Hydrolase</keyword>
<accession>A0A494Z879</accession>
<dbReference type="GO" id="GO:0008236">
    <property type="term" value="F:serine-type peptidase activity"/>
    <property type="evidence" value="ECO:0007669"/>
    <property type="project" value="InterPro"/>
</dbReference>
<keyword evidence="1" id="KW-0472">Membrane</keyword>
<keyword evidence="4" id="KW-1185">Reference proteome</keyword>
<gene>
    <name evidence="3" type="ORF">D8M05_01105</name>
</gene>
<dbReference type="AlphaFoldDB" id="A0A494Z879"/>
<comment type="caution">
    <text evidence="3">The sequence shown here is derived from an EMBL/GenBank/DDBJ whole genome shotgun (WGS) entry which is preliminary data.</text>
</comment>
<dbReference type="RefSeq" id="WP_121127762.1">
    <property type="nucleotide sequence ID" value="NZ_JBHUFK010000020.1"/>
</dbReference>
<dbReference type="EMBL" id="RBZO01000001">
    <property type="protein sequence ID" value="RKQ18737.1"/>
    <property type="molecule type" value="Genomic_DNA"/>
</dbReference>
<feature type="domain" description="Peptidase S9 prolyl oligopeptidase catalytic" evidence="2">
    <location>
        <begin position="166"/>
        <end position="366"/>
    </location>
</feature>
<evidence type="ECO:0000256" key="1">
    <source>
        <dbReference type="SAM" id="Phobius"/>
    </source>
</evidence>
<reference evidence="3 4" key="1">
    <citation type="journal article" date="2015" name="Antonie Van Leeuwenhoek">
        <title>Oceanobacillus bengalensis sp. nov., a bacterium isolated from seawater of the Bay of Bengal.</title>
        <authorList>
            <person name="Yongchang O."/>
            <person name="Xiang W."/>
            <person name="Wang G."/>
        </authorList>
    </citation>
    <scope>NUCLEOTIDE SEQUENCE [LARGE SCALE GENOMIC DNA]</scope>
    <source>
        <strain evidence="3 4">MCCC 1K00260</strain>
    </source>
</reference>
<dbReference type="PANTHER" id="PTHR43358:SF4">
    <property type="entry name" value="ALPHA_BETA HYDROLASE FOLD-1 DOMAIN-CONTAINING PROTEIN"/>
    <property type="match status" value="1"/>
</dbReference>
<dbReference type="Gene3D" id="3.40.50.1820">
    <property type="entry name" value="alpha/beta hydrolase"/>
    <property type="match status" value="1"/>
</dbReference>
<dbReference type="PANTHER" id="PTHR43358">
    <property type="entry name" value="ALPHA/BETA-HYDROLASE"/>
    <property type="match status" value="1"/>
</dbReference>
<protein>
    <submittedName>
        <fullName evidence="3">Alpha/beta hydrolase</fullName>
    </submittedName>
</protein>
<dbReference type="InterPro" id="IPR029058">
    <property type="entry name" value="AB_hydrolase_fold"/>
</dbReference>
<sequence length="367" mass="41258">MRRHSLNLFPQISNVGAFCTLIVANLSYNSFYPDSIIDLNHTAGEGQHGVRKRKGLKIGAGLIVFILIIDFGIGFYLYDLAIERNVKDFLSGNQDLEVSAEAMNVFTEGSWKDWVREQDFEEWKMESYDGLTLNGYYLEAEKPTNKTVVFAHGYLGRASDMGLFGQYYYEDLGYNMFTPDLRGHGESEGDYIGFGWHDRIDIIDWVDKVTDEVGEDTEIVLHGVSMGAATMLMASGEELPKNVKAMVADSPYTDVYNLFAYQLERMFTLPEFPILPTVGLVTNMKAGYALKEASALEQVKKAEVPILYIHGSNDTFVPTAMTEELYKNTKSNAEVLIVDGASHGESIILAEDKYLETLYGFIEKYVD</sequence>
<name>A0A494Z879_9BACI</name>
<evidence type="ECO:0000313" key="4">
    <source>
        <dbReference type="Proteomes" id="UP000281813"/>
    </source>
</evidence>
<evidence type="ECO:0000313" key="3">
    <source>
        <dbReference type="EMBL" id="RKQ18737.1"/>
    </source>
</evidence>
<evidence type="ECO:0000259" key="2">
    <source>
        <dbReference type="Pfam" id="PF00326"/>
    </source>
</evidence>
<dbReference type="SUPFAM" id="SSF53474">
    <property type="entry name" value="alpha/beta-Hydrolases"/>
    <property type="match status" value="1"/>
</dbReference>
<proteinExistence type="predicted"/>
<dbReference type="Pfam" id="PF00326">
    <property type="entry name" value="Peptidase_S9"/>
    <property type="match status" value="1"/>
</dbReference>
<dbReference type="InterPro" id="IPR001375">
    <property type="entry name" value="Peptidase_S9_cat"/>
</dbReference>
<dbReference type="InterPro" id="IPR052920">
    <property type="entry name" value="DNA-binding_regulatory"/>
</dbReference>
<keyword evidence="1" id="KW-0812">Transmembrane</keyword>
<keyword evidence="1" id="KW-1133">Transmembrane helix</keyword>